<dbReference type="AlphaFoldDB" id="A0A918C2I9"/>
<dbReference type="EMBL" id="BMSX01000004">
    <property type="protein sequence ID" value="GGR04083.1"/>
    <property type="molecule type" value="Genomic_DNA"/>
</dbReference>
<organism evidence="1 2">
    <name type="scientific">Streptomyces aurantiogriseus</name>
    <dbReference type="NCBI Taxonomy" id="66870"/>
    <lineage>
        <taxon>Bacteria</taxon>
        <taxon>Bacillati</taxon>
        <taxon>Actinomycetota</taxon>
        <taxon>Actinomycetes</taxon>
        <taxon>Kitasatosporales</taxon>
        <taxon>Streptomycetaceae</taxon>
        <taxon>Streptomyces</taxon>
    </lineage>
</organism>
<evidence type="ECO:0000313" key="2">
    <source>
        <dbReference type="Proteomes" id="UP000658320"/>
    </source>
</evidence>
<proteinExistence type="predicted"/>
<dbReference type="Proteomes" id="UP000658320">
    <property type="component" value="Unassembled WGS sequence"/>
</dbReference>
<evidence type="ECO:0000313" key="1">
    <source>
        <dbReference type="EMBL" id="GGR04083.1"/>
    </source>
</evidence>
<accession>A0A918C2I9</accession>
<protein>
    <submittedName>
        <fullName evidence="1">Uncharacterized protein</fullName>
    </submittedName>
</protein>
<gene>
    <name evidence="1" type="ORF">GCM10010251_19460</name>
</gene>
<name>A0A918C2I9_9ACTN</name>
<reference evidence="1" key="1">
    <citation type="journal article" date="2014" name="Int. J. Syst. Evol. Microbiol.">
        <title>Complete genome sequence of Corynebacterium casei LMG S-19264T (=DSM 44701T), isolated from a smear-ripened cheese.</title>
        <authorList>
            <consortium name="US DOE Joint Genome Institute (JGI-PGF)"/>
            <person name="Walter F."/>
            <person name="Albersmeier A."/>
            <person name="Kalinowski J."/>
            <person name="Ruckert C."/>
        </authorList>
    </citation>
    <scope>NUCLEOTIDE SEQUENCE</scope>
    <source>
        <strain evidence="1">JCM 4346</strain>
    </source>
</reference>
<comment type="caution">
    <text evidence="1">The sequence shown here is derived from an EMBL/GenBank/DDBJ whole genome shotgun (WGS) entry which is preliminary data.</text>
</comment>
<keyword evidence="2" id="KW-1185">Reference proteome</keyword>
<sequence>MLPGSGAAGLVAGAATTVGSAVGAGRAVVAAAGGVNGRARAAAQVTPIEEASNPRMRPILDRAIRIRTSGN</sequence>
<reference evidence="1" key="2">
    <citation type="submission" date="2020-09" db="EMBL/GenBank/DDBJ databases">
        <authorList>
            <person name="Sun Q."/>
            <person name="Ohkuma M."/>
        </authorList>
    </citation>
    <scope>NUCLEOTIDE SEQUENCE</scope>
    <source>
        <strain evidence="1">JCM 4346</strain>
    </source>
</reference>